<dbReference type="PANTHER" id="PTHR38787:SF3">
    <property type="entry name" value="REGULATORY P DOMAIN-CONTAINING PROTEIN"/>
    <property type="match status" value="1"/>
</dbReference>
<gene>
    <name evidence="7" type="ORF">MCHLO_17336</name>
</gene>
<dbReference type="EMBL" id="DF850019">
    <property type="protein sequence ID" value="GAT61303.1"/>
    <property type="molecule type" value="Genomic_DNA"/>
</dbReference>
<keyword evidence="1" id="KW-0479">Metal-binding</keyword>
<dbReference type="Gene3D" id="6.10.140.2220">
    <property type="match status" value="1"/>
</dbReference>
<evidence type="ECO:0000256" key="5">
    <source>
        <dbReference type="SAM" id="SignalP"/>
    </source>
</evidence>
<sequence>MTKPAVAGIVFLSLAFASATPNPNPGPAFRRGDEFPFVHVPLAHASDYASGKVHKSLMDAMTSAVDDIQKHLPSLHATGIEDPILDLPAITTLTRCEDGYAASGFANSTFMCNNADLHSFTPHRELGSEAQVGNDIWGWAHTDAEGVTREFALVGQMDGTAFAEVLADGTIAYLGRLPTQSVNSIWRDIKTIGHYAYIGSEAPGHGIQVFDLEKLLDSSLLDEPKEFSLETDLTGLYEGLPAGTSHNVVAHEDKNLIVAVGAMPRLDRCGAGLIFVDVSDPTNPTTVGCAGEDGYVHDAQCLTYYGPDAAYNGSDVCYSFDEDTFTIFDITDPANPEVISATFYHGVAYAHQGWVFDRSNQEYLFHNDEMDEMFSRGWAVDQKTTTFIWDIRSLKEPKLTGHYKSPVKAIDHNLYVHNGFIYESNYNSGLRVVDARMVAEDPTGESFTEAAFFDVHPEDDDIGGTAVFGGTWSVYPYFESGYVLVNTLEPTRRNLSEGKTLPNYLPVSAGSNFFVVLQLGSAISTMLRFANDNRGRLHSVISPITLAITPITPFNSRDRGSPITRITEPASAAERAILLFSLANPMHTDACCGLTLLSILKKCFPIETAASTDAKRLQAPILRAAMRFFTTWLGPVELASGPAEGGQDTVGVFSRYLATCRCKPALRTQPFHQSPESHVKSELDHAGGGKFIGAVADVLTLSLRELTPGEFRSLDPGLDGSDPTQPWPHSVRDLFPRQPAGEHKAMMALGQWAFHHLSFLPLLSALAQFWDPFARVVLLPNQASVFDLSIRHLSIAFLMYDSSIHKDTELADKVVIETATSVARCFSDLNKIYPDQFVVTYIDKIQNFFPLATRVGNIFRALGPNLQKTISAAEMNLVADWLTDIVVMHIAQQPTSKARAEAMAMLDKPVGIYVRAVSSILLARGREQCLYAECIRPPSGKGSVPVCSGCGVVRYCSVECQTAAWKFAAAPHKPVCNAIKKFRADINLADGATWASTLEESIAQSSAVAAGNHLANAALAMGTETTVRAAKTIYEGLEMVTGKRNIFVQRKLVEYASWTDEGVQIAKSD</sequence>
<dbReference type="Pfam" id="PF01753">
    <property type="entry name" value="zf-MYND"/>
    <property type="match status" value="1"/>
</dbReference>
<feature type="domain" description="MYND-type" evidence="6">
    <location>
        <begin position="931"/>
        <end position="976"/>
    </location>
</feature>
<dbReference type="InterPro" id="IPR027589">
    <property type="entry name" value="Choice_anch_B"/>
</dbReference>
<evidence type="ECO:0000259" key="6">
    <source>
        <dbReference type="PROSITE" id="PS50865"/>
    </source>
</evidence>
<evidence type="ECO:0000256" key="2">
    <source>
        <dbReference type="ARBA" id="ARBA00022771"/>
    </source>
</evidence>
<evidence type="ECO:0000313" key="8">
    <source>
        <dbReference type="Proteomes" id="UP000815677"/>
    </source>
</evidence>
<keyword evidence="3" id="KW-0862">Zinc</keyword>
<evidence type="ECO:0000256" key="4">
    <source>
        <dbReference type="PROSITE-ProRule" id="PRU00134"/>
    </source>
</evidence>
<name>A0ABQ0MD94_MYCCL</name>
<proteinExistence type="predicted"/>
<feature type="chain" id="PRO_5045197690" description="MYND-type domain-containing protein" evidence="5">
    <location>
        <begin position="20"/>
        <end position="1069"/>
    </location>
</feature>
<dbReference type="PROSITE" id="PS50865">
    <property type="entry name" value="ZF_MYND_2"/>
    <property type="match status" value="1"/>
</dbReference>
<keyword evidence="2 4" id="KW-0863">Zinc-finger</keyword>
<dbReference type="SUPFAM" id="SSF144232">
    <property type="entry name" value="HIT/MYND zinc finger-like"/>
    <property type="match status" value="1"/>
</dbReference>
<keyword evidence="8" id="KW-1185">Reference proteome</keyword>
<accession>A0ABQ0MD94</accession>
<dbReference type="PANTHER" id="PTHR38787">
    <property type="entry name" value="REGULATORY P DOMAIN-CONTAINING PROTEIN"/>
    <property type="match status" value="1"/>
</dbReference>
<dbReference type="Pfam" id="PF08309">
    <property type="entry name" value="LVIVD"/>
    <property type="match status" value="1"/>
</dbReference>
<evidence type="ECO:0000256" key="1">
    <source>
        <dbReference type="ARBA" id="ARBA00022723"/>
    </source>
</evidence>
<dbReference type="Proteomes" id="UP000815677">
    <property type="component" value="Unassembled WGS sequence"/>
</dbReference>
<protein>
    <recommendedName>
        <fullName evidence="6">MYND-type domain-containing protein</fullName>
    </recommendedName>
</protein>
<organism evidence="7 8">
    <name type="scientific">Mycena chlorophos</name>
    <name type="common">Agaric fungus</name>
    <name type="synonym">Agaricus chlorophos</name>
    <dbReference type="NCBI Taxonomy" id="658473"/>
    <lineage>
        <taxon>Eukaryota</taxon>
        <taxon>Fungi</taxon>
        <taxon>Dikarya</taxon>
        <taxon>Basidiomycota</taxon>
        <taxon>Agaricomycotina</taxon>
        <taxon>Agaricomycetes</taxon>
        <taxon>Agaricomycetidae</taxon>
        <taxon>Agaricales</taxon>
        <taxon>Marasmiineae</taxon>
        <taxon>Mycenaceae</taxon>
        <taxon>Mycena</taxon>
    </lineage>
</organism>
<keyword evidence="5" id="KW-0732">Signal</keyword>
<reference evidence="7" key="1">
    <citation type="submission" date="2014-09" db="EMBL/GenBank/DDBJ databases">
        <title>Genome sequence of the luminous mushroom Mycena chlorophos for searching fungal bioluminescence genes.</title>
        <authorList>
            <person name="Tanaka Y."/>
            <person name="Kasuga D."/>
            <person name="Oba Y."/>
            <person name="Hase S."/>
            <person name="Sato K."/>
            <person name="Oba Y."/>
            <person name="Sakakibara Y."/>
        </authorList>
    </citation>
    <scope>NUCLEOTIDE SEQUENCE</scope>
</reference>
<dbReference type="NCBIfam" id="TIGR04312">
    <property type="entry name" value="choice_anch_B"/>
    <property type="match status" value="1"/>
</dbReference>
<evidence type="ECO:0000256" key="3">
    <source>
        <dbReference type="ARBA" id="ARBA00022833"/>
    </source>
</evidence>
<dbReference type="InterPro" id="IPR013211">
    <property type="entry name" value="LVIVD"/>
</dbReference>
<evidence type="ECO:0000313" key="7">
    <source>
        <dbReference type="EMBL" id="GAT61303.1"/>
    </source>
</evidence>
<dbReference type="InterPro" id="IPR002893">
    <property type="entry name" value="Znf_MYND"/>
</dbReference>
<feature type="signal peptide" evidence="5">
    <location>
        <begin position="1"/>
        <end position="19"/>
    </location>
</feature>